<organism evidence="2 3">
    <name type="scientific">Trichomalopsis sarcophagae</name>
    <dbReference type="NCBI Taxonomy" id="543379"/>
    <lineage>
        <taxon>Eukaryota</taxon>
        <taxon>Metazoa</taxon>
        <taxon>Ecdysozoa</taxon>
        <taxon>Arthropoda</taxon>
        <taxon>Hexapoda</taxon>
        <taxon>Insecta</taxon>
        <taxon>Pterygota</taxon>
        <taxon>Neoptera</taxon>
        <taxon>Endopterygota</taxon>
        <taxon>Hymenoptera</taxon>
        <taxon>Apocrita</taxon>
        <taxon>Proctotrupomorpha</taxon>
        <taxon>Chalcidoidea</taxon>
        <taxon>Pteromalidae</taxon>
        <taxon>Pteromalinae</taxon>
        <taxon>Trichomalopsis</taxon>
    </lineage>
</organism>
<keyword evidence="1" id="KW-0472">Membrane</keyword>
<dbReference type="EMBL" id="NNAY01004925">
    <property type="protein sequence ID" value="OXU17234.1"/>
    <property type="molecule type" value="Genomic_DNA"/>
</dbReference>
<keyword evidence="1" id="KW-1133">Transmembrane helix</keyword>
<keyword evidence="1" id="KW-0812">Transmembrane</keyword>
<proteinExistence type="predicted"/>
<evidence type="ECO:0000313" key="2">
    <source>
        <dbReference type="EMBL" id="OXU17234.1"/>
    </source>
</evidence>
<evidence type="ECO:0000256" key="1">
    <source>
        <dbReference type="SAM" id="Phobius"/>
    </source>
</evidence>
<reference evidence="2 3" key="1">
    <citation type="journal article" date="2017" name="Curr. Biol.">
        <title>The Evolution of Venom by Co-option of Single-Copy Genes.</title>
        <authorList>
            <person name="Martinson E.O."/>
            <person name="Mrinalini"/>
            <person name="Kelkar Y.D."/>
            <person name="Chang C.H."/>
            <person name="Werren J.H."/>
        </authorList>
    </citation>
    <scope>NUCLEOTIDE SEQUENCE [LARGE SCALE GENOMIC DNA]</scope>
    <source>
        <strain evidence="2 3">Alberta</strain>
        <tissue evidence="2">Whole body</tissue>
    </source>
</reference>
<sequence>MVQFWHSCGTVLAQFGIISFTTIIYSIFVHYITVWRNIGTVFLDIGLVWHDIGTVFLDIGLVWHDIGSVWRDIGTVWYKSTHSSIRYKILLK</sequence>
<feature type="transmembrane region" description="Helical" evidence="1">
    <location>
        <begin position="12"/>
        <end position="32"/>
    </location>
</feature>
<evidence type="ECO:0000313" key="3">
    <source>
        <dbReference type="Proteomes" id="UP000215335"/>
    </source>
</evidence>
<comment type="caution">
    <text evidence="2">The sequence shown here is derived from an EMBL/GenBank/DDBJ whole genome shotgun (WGS) entry which is preliminary data.</text>
</comment>
<keyword evidence="3" id="KW-1185">Reference proteome</keyword>
<protein>
    <submittedName>
        <fullName evidence="2">Uncharacterized protein</fullName>
    </submittedName>
</protein>
<gene>
    <name evidence="2" type="ORF">TSAR_011037</name>
</gene>
<name>A0A232EFX1_9HYME</name>
<dbReference type="AlphaFoldDB" id="A0A232EFX1"/>
<accession>A0A232EFX1</accession>
<dbReference type="Proteomes" id="UP000215335">
    <property type="component" value="Unassembled WGS sequence"/>
</dbReference>